<evidence type="ECO:0000259" key="1">
    <source>
        <dbReference type="PROSITE" id="PS50181"/>
    </source>
</evidence>
<dbReference type="Gene3D" id="3.80.10.10">
    <property type="entry name" value="Ribonuclease Inhibitor"/>
    <property type="match status" value="1"/>
</dbReference>
<dbReference type="Pfam" id="PF00646">
    <property type="entry name" value="F-box"/>
    <property type="match status" value="1"/>
</dbReference>
<evidence type="ECO:0000313" key="2">
    <source>
        <dbReference type="EMBL" id="CRL06524.1"/>
    </source>
</evidence>
<name>A0A1J1J413_9DIPT</name>
<reference evidence="2 3" key="1">
    <citation type="submission" date="2015-04" db="EMBL/GenBank/DDBJ databases">
        <authorList>
            <person name="Syromyatnikov M.Y."/>
            <person name="Popov V.N."/>
        </authorList>
    </citation>
    <scope>NUCLEOTIDE SEQUENCE [LARGE SCALE GENOMIC DNA]</scope>
</reference>
<protein>
    <submittedName>
        <fullName evidence="2">CLUMA_CG019650, isoform A</fullName>
    </submittedName>
</protein>
<dbReference type="CDD" id="cd09917">
    <property type="entry name" value="F-box_SF"/>
    <property type="match status" value="1"/>
</dbReference>
<dbReference type="SUPFAM" id="SSF81383">
    <property type="entry name" value="F-box domain"/>
    <property type="match status" value="1"/>
</dbReference>
<dbReference type="InterPro" id="IPR032675">
    <property type="entry name" value="LRR_dom_sf"/>
</dbReference>
<sequence length="360" mass="41772">MNFMELPENLILKIFEWLTICDLNNIALVSKDLYKIVGNILVDFRLKEGKKEIIKSNKIHLTLPLFIKFSHDENVNSLMTTKRKFFNISVRNLSSESKDIKNVKKLLLAFKKFASEVEKFEISCNLVANDILMILSMANKIEYLEIRKLDNSNGRQLLTSTHVNIMKLLKKLRHLCVIECDDEVGKIFIKLPRNCLESLEFHNVSNEVVSKVILNQHQLKTLSVLISHEKNVYLLSSIAELSLETLKLYFTYFKINQVENLISKTTINILKSQKNLKILSLVSFNFSTEVFKEIGEMQLRILAIASPAEDPRKFRKLFQSRTLETLTIFGLSRLSPMFHEIYVDCSKPTLKIFKYLFIDA</sequence>
<dbReference type="SMART" id="SM00256">
    <property type="entry name" value="FBOX"/>
    <property type="match status" value="1"/>
</dbReference>
<dbReference type="AlphaFoldDB" id="A0A1J1J413"/>
<feature type="domain" description="F-box" evidence="1">
    <location>
        <begin position="1"/>
        <end position="49"/>
    </location>
</feature>
<keyword evidence="3" id="KW-1185">Reference proteome</keyword>
<dbReference type="PROSITE" id="PS50181">
    <property type="entry name" value="FBOX"/>
    <property type="match status" value="1"/>
</dbReference>
<evidence type="ECO:0000313" key="3">
    <source>
        <dbReference type="Proteomes" id="UP000183832"/>
    </source>
</evidence>
<dbReference type="Proteomes" id="UP000183832">
    <property type="component" value="Unassembled WGS sequence"/>
</dbReference>
<gene>
    <name evidence="2" type="ORF">CLUMA_CG019650</name>
</gene>
<dbReference type="EMBL" id="CVRI01000067">
    <property type="protein sequence ID" value="CRL06524.1"/>
    <property type="molecule type" value="Genomic_DNA"/>
</dbReference>
<organism evidence="2 3">
    <name type="scientific">Clunio marinus</name>
    <dbReference type="NCBI Taxonomy" id="568069"/>
    <lineage>
        <taxon>Eukaryota</taxon>
        <taxon>Metazoa</taxon>
        <taxon>Ecdysozoa</taxon>
        <taxon>Arthropoda</taxon>
        <taxon>Hexapoda</taxon>
        <taxon>Insecta</taxon>
        <taxon>Pterygota</taxon>
        <taxon>Neoptera</taxon>
        <taxon>Endopterygota</taxon>
        <taxon>Diptera</taxon>
        <taxon>Nematocera</taxon>
        <taxon>Chironomoidea</taxon>
        <taxon>Chironomidae</taxon>
        <taxon>Clunio</taxon>
    </lineage>
</organism>
<dbReference type="InterPro" id="IPR036047">
    <property type="entry name" value="F-box-like_dom_sf"/>
</dbReference>
<dbReference type="InterPro" id="IPR001810">
    <property type="entry name" value="F-box_dom"/>
</dbReference>
<proteinExistence type="predicted"/>
<accession>A0A1J1J413</accession>